<protein>
    <submittedName>
        <fullName evidence="2">Amidohydrolase family protein</fullName>
    </submittedName>
</protein>
<dbReference type="Gene3D" id="2.30.40.10">
    <property type="entry name" value="Urease, subunit C, domain 1"/>
    <property type="match status" value="1"/>
</dbReference>
<dbReference type="PANTHER" id="PTHR32027:SF9">
    <property type="entry name" value="BLL3847 PROTEIN"/>
    <property type="match status" value="1"/>
</dbReference>
<dbReference type="Proteomes" id="UP001580346">
    <property type="component" value="Unassembled WGS sequence"/>
</dbReference>
<gene>
    <name evidence="2" type="ORF">ACE41H_05715</name>
</gene>
<comment type="caution">
    <text evidence="2">The sequence shown here is derived from an EMBL/GenBank/DDBJ whole genome shotgun (WGS) entry which is preliminary data.</text>
</comment>
<dbReference type="SUPFAM" id="SSF51556">
    <property type="entry name" value="Metallo-dependent hydrolases"/>
    <property type="match status" value="1"/>
</dbReference>
<evidence type="ECO:0000259" key="1">
    <source>
        <dbReference type="Pfam" id="PF07969"/>
    </source>
</evidence>
<dbReference type="Gene3D" id="3.20.20.140">
    <property type="entry name" value="Metal-dependent hydrolases"/>
    <property type="match status" value="1"/>
</dbReference>
<dbReference type="RefSeq" id="WP_375353888.1">
    <property type="nucleotide sequence ID" value="NZ_JBHHMI010000003.1"/>
</dbReference>
<dbReference type="InterPro" id="IPR011059">
    <property type="entry name" value="Metal-dep_hydrolase_composite"/>
</dbReference>
<dbReference type="EMBL" id="JBHHMI010000003">
    <property type="protein sequence ID" value="MFB5266283.1"/>
    <property type="molecule type" value="Genomic_DNA"/>
</dbReference>
<organism evidence="2 3">
    <name type="scientific">Paenibacillus enshidis</name>
    <dbReference type="NCBI Taxonomy" id="1458439"/>
    <lineage>
        <taxon>Bacteria</taxon>
        <taxon>Bacillati</taxon>
        <taxon>Bacillota</taxon>
        <taxon>Bacilli</taxon>
        <taxon>Bacillales</taxon>
        <taxon>Paenibacillaceae</taxon>
        <taxon>Paenibacillus</taxon>
    </lineage>
</organism>
<dbReference type="Pfam" id="PF07969">
    <property type="entry name" value="Amidohydro_3"/>
    <property type="match status" value="1"/>
</dbReference>
<accession>A0ABV5AQ02</accession>
<evidence type="ECO:0000313" key="3">
    <source>
        <dbReference type="Proteomes" id="UP001580346"/>
    </source>
</evidence>
<name>A0ABV5AQ02_9BACL</name>
<dbReference type="InterPro" id="IPR013108">
    <property type="entry name" value="Amidohydro_3"/>
</dbReference>
<dbReference type="CDD" id="cd01293">
    <property type="entry name" value="Bact_CD"/>
    <property type="match status" value="1"/>
</dbReference>
<keyword evidence="3" id="KW-1185">Reference proteome</keyword>
<dbReference type="InterPro" id="IPR032466">
    <property type="entry name" value="Metal_Hydrolase"/>
</dbReference>
<evidence type="ECO:0000313" key="2">
    <source>
        <dbReference type="EMBL" id="MFB5266283.1"/>
    </source>
</evidence>
<reference evidence="2 3" key="1">
    <citation type="submission" date="2024-09" db="EMBL/GenBank/DDBJ databases">
        <title>Paenibacillus zeirhizospherea sp. nov., isolated from surface of the maize (Zea mays) roots in a horticulture field, Hungary.</title>
        <authorList>
            <person name="Marton D."/>
            <person name="Farkas M."/>
            <person name="Bedics A."/>
            <person name="Toth E."/>
            <person name="Tancsics A."/>
            <person name="Boka K."/>
            <person name="Maroti G."/>
            <person name="Kriszt B."/>
            <person name="Cserhati M."/>
        </authorList>
    </citation>
    <scope>NUCLEOTIDE SEQUENCE [LARGE SCALE GENOMIC DNA]</scope>
    <source>
        <strain evidence="2 3">KCTC 33519</strain>
    </source>
</reference>
<dbReference type="PANTHER" id="PTHR32027">
    <property type="entry name" value="CYTOSINE DEAMINASE"/>
    <property type="match status" value="1"/>
</dbReference>
<proteinExistence type="predicted"/>
<sequence>MSASAGRMHFINVRLPLREDNQWYELKAEGGKWISIRQQGGFLDAAVAGVTRALVPALAGTDLKKLDEAECIDLQGGIMLPGLVDCHMHLDKAFSLEQVSNISGTLQEAIENYSQAVPDFSKEQLAVRMLAAARLALSYGTTTIRSHLDFPVHFGKEVAFRTIAAALEVREKLSGRMKIQYSLMVPFRGDQRVVDEAVAEALRMGIDVLGGAPHLAADPEGEISRIFRLAEQYGVPVDLHADESDDPGKRTVLNIAEHTIRYGYQGRVTAGHLCSLSAMDEKDAQVVITKMKEACLNAVTLPAVNLYLQGREDRGLVRRGTTRIRELLAADIPLAAASDNIQDPFHPFGRADLTQIAQITSYAAHMGGVEDLRQLLRMITDIPAGIVGSEGYGIQEGNACDFVVTDAADVTQLLSGTSMSRWVYTCGGWQSGLYAAHAYAMDKQ</sequence>
<dbReference type="InterPro" id="IPR052349">
    <property type="entry name" value="Metallo-hydrolase_Enzymes"/>
</dbReference>
<feature type="domain" description="Amidohydrolase 3" evidence="1">
    <location>
        <begin position="118"/>
        <end position="408"/>
    </location>
</feature>